<feature type="region of interest" description="Disordered" evidence="1">
    <location>
        <begin position="1"/>
        <end position="20"/>
    </location>
</feature>
<feature type="domain" description="Acyl-CoA thioesterase-like C-terminal" evidence="3">
    <location>
        <begin position="167"/>
        <end position="276"/>
    </location>
</feature>
<reference evidence="4 5" key="1">
    <citation type="journal article" date="2019" name="Int. J. Syst. Evol. Microbiol.">
        <title>The Global Catalogue of Microorganisms (GCM) 10K type strain sequencing project: providing services to taxonomists for standard genome sequencing and annotation.</title>
        <authorList>
            <consortium name="The Broad Institute Genomics Platform"/>
            <consortium name="The Broad Institute Genome Sequencing Center for Infectious Disease"/>
            <person name="Wu L."/>
            <person name="Ma J."/>
        </authorList>
    </citation>
    <scope>NUCLEOTIDE SEQUENCE [LARGE SCALE GENOMIC DNA]</scope>
    <source>
        <strain evidence="4 5">JCM 8201</strain>
    </source>
</reference>
<feature type="domain" description="Acyl-CoA thioesterase-like N-terminal HotDog" evidence="2">
    <location>
        <begin position="37"/>
        <end position="113"/>
    </location>
</feature>
<evidence type="ECO:0000256" key="1">
    <source>
        <dbReference type="SAM" id="MobiDB-lite"/>
    </source>
</evidence>
<protein>
    <recommendedName>
        <fullName evidence="6">Thioesterase superfamily protein</fullName>
    </recommendedName>
</protein>
<dbReference type="EMBL" id="BAAATZ010000029">
    <property type="protein sequence ID" value="GAA2734198.1"/>
    <property type="molecule type" value="Genomic_DNA"/>
</dbReference>
<dbReference type="Gene3D" id="2.40.160.210">
    <property type="entry name" value="Acyl-CoA thioesterase, double hotdog domain"/>
    <property type="match status" value="1"/>
</dbReference>
<evidence type="ECO:0000313" key="4">
    <source>
        <dbReference type="EMBL" id="GAA2734198.1"/>
    </source>
</evidence>
<evidence type="ECO:0000259" key="3">
    <source>
        <dbReference type="Pfam" id="PF20789"/>
    </source>
</evidence>
<accession>A0ABN3ULP6</accession>
<dbReference type="Proteomes" id="UP001501842">
    <property type="component" value="Unassembled WGS sequence"/>
</dbReference>
<proteinExistence type="predicted"/>
<dbReference type="Pfam" id="PF20789">
    <property type="entry name" value="4HBT_3C"/>
    <property type="match status" value="1"/>
</dbReference>
<organism evidence="4 5">
    <name type="scientific">Actinocorallia aurantiaca</name>
    <dbReference type="NCBI Taxonomy" id="46204"/>
    <lineage>
        <taxon>Bacteria</taxon>
        <taxon>Bacillati</taxon>
        <taxon>Actinomycetota</taxon>
        <taxon>Actinomycetes</taxon>
        <taxon>Streptosporangiales</taxon>
        <taxon>Thermomonosporaceae</taxon>
        <taxon>Actinocorallia</taxon>
    </lineage>
</organism>
<dbReference type="RefSeq" id="WP_344454558.1">
    <property type="nucleotide sequence ID" value="NZ_BAAATZ010000029.1"/>
</dbReference>
<evidence type="ECO:0000313" key="5">
    <source>
        <dbReference type="Proteomes" id="UP001501842"/>
    </source>
</evidence>
<gene>
    <name evidence="4" type="ORF">GCM10010439_55990</name>
</gene>
<name>A0ABN3ULP6_9ACTN</name>
<dbReference type="InterPro" id="IPR042171">
    <property type="entry name" value="Acyl-CoA_hotdog"/>
</dbReference>
<keyword evidence="5" id="KW-1185">Reference proteome</keyword>
<evidence type="ECO:0008006" key="6">
    <source>
        <dbReference type="Google" id="ProtNLM"/>
    </source>
</evidence>
<evidence type="ECO:0000259" key="2">
    <source>
        <dbReference type="Pfam" id="PF13622"/>
    </source>
</evidence>
<sequence length="284" mass="29284">MSGAVTEKSGSTGADAPCDDALFERDGSRIVPTGLARGPWRPDTLHGAAVAAVLACGIDVPGWTPVRVTFDLLAPIRSVPMTLSVTEAEGGKRVVRQTVTLLEGDTPVARAQCLAVRKAELELPEGATAHPDPFAGVPVPDLTRPKPNVSEAVGWESFDGGAVSLRSLKSPDLDGNSLGMWVSLLVPVIAGEPTPSLARAAVAADYASAATNTRLSFERWSFMNAELSLHVSREPAGSWVGLVSAGVVQPGGCGLSVGTLYDSGGRLGQSAQALVVEARSRGPA</sequence>
<dbReference type="InterPro" id="IPR049449">
    <property type="entry name" value="TesB_ACOT8-like_N"/>
</dbReference>
<dbReference type="Pfam" id="PF13622">
    <property type="entry name" value="4HBT_3"/>
    <property type="match status" value="1"/>
</dbReference>
<comment type="caution">
    <text evidence="4">The sequence shown here is derived from an EMBL/GenBank/DDBJ whole genome shotgun (WGS) entry which is preliminary data.</text>
</comment>
<dbReference type="InterPro" id="IPR049450">
    <property type="entry name" value="ACOT8-like_C"/>
</dbReference>